<protein>
    <submittedName>
        <fullName evidence="2">Uncharacterized protein</fullName>
    </submittedName>
</protein>
<accession>A0ABT6DIX8</accession>
<feature type="signal peptide" evidence="1">
    <location>
        <begin position="1"/>
        <end position="29"/>
    </location>
</feature>
<proteinExistence type="predicted"/>
<comment type="caution">
    <text evidence="2">The sequence shown here is derived from an EMBL/GenBank/DDBJ whole genome shotgun (WGS) entry which is preliminary data.</text>
</comment>
<sequence>MNSTLLRLPALAISTALAALMLLTSEAHAGAVIPTEAEFSGYKLSLHNRDGLCVVVANDKLDINLKIKAPCQFHREPNGKLRVHQTGKNPAFLVEHSIKLPAPSNDCDTQIQAIRSVKGKLEASPVASHAAACLPFRWDQKVFDGLFSPP</sequence>
<evidence type="ECO:0000313" key="2">
    <source>
        <dbReference type="EMBL" id="MDG0815821.1"/>
    </source>
</evidence>
<dbReference type="RefSeq" id="WP_277577300.1">
    <property type="nucleotide sequence ID" value="NZ_JANRMI010000002.1"/>
</dbReference>
<name>A0ABT6DIX8_9BACT</name>
<keyword evidence="1" id="KW-0732">Signal</keyword>
<organism evidence="2 3">
    <name type="scientific">Bdellovibrio svalbardensis</name>
    <dbReference type="NCBI Taxonomy" id="2972972"/>
    <lineage>
        <taxon>Bacteria</taxon>
        <taxon>Pseudomonadati</taxon>
        <taxon>Bdellovibrionota</taxon>
        <taxon>Bdellovibrionia</taxon>
        <taxon>Bdellovibrionales</taxon>
        <taxon>Pseudobdellovibrionaceae</taxon>
        <taxon>Bdellovibrio</taxon>
    </lineage>
</organism>
<reference evidence="2" key="1">
    <citation type="submission" date="2022-08" db="EMBL/GenBank/DDBJ databases">
        <title>Novel Bdellovibrio Species Isolated from Svalbard: Designation Bdellovibrio svalbardensis.</title>
        <authorList>
            <person name="Mitchell R.J."/>
            <person name="Choi S.Y."/>
        </authorList>
    </citation>
    <scope>NUCLEOTIDE SEQUENCE</scope>
    <source>
        <strain evidence="2">PAP01</strain>
    </source>
</reference>
<dbReference type="Proteomes" id="UP001152321">
    <property type="component" value="Unassembled WGS sequence"/>
</dbReference>
<gene>
    <name evidence="2" type="ORF">NWE73_05580</name>
</gene>
<keyword evidence="3" id="KW-1185">Reference proteome</keyword>
<dbReference type="EMBL" id="JANRMI010000002">
    <property type="protein sequence ID" value="MDG0815821.1"/>
    <property type="molecule type" value="Genomic_DNA"/>
</dbReference>
<evidence type="ECO:0000256" key="1">
    <source>
        <dbReference type="SAM" id="SignalP"/>
    </source>
</evidence>
<evidence type="ECO:0000313" key="3">
    <source>
        <dbReference type="Proteomes" id="UP001152321"/>
    </source>
</evidence>
<feature type="chain" id="PRO_5046155103" evidence="1">
    <location>
        <begin position="30"/>
        <end position="150"/>
    </location>
</feature>